<organism evidence="3 4">
    <name type="scientific">Halobaculum magnesiiphilum</name>
    <dbReference type="NCBI Taxonomy" id="1017351"/>
    <lineage>
        <taxon>Archaea</taxon>
        <taxon>Methanobacteriati</taxon>
        <taxon>Methanobacteriota</taxon>
        <taxon>Stenosarchaea group</taxon>
        <taxon>Halobacteria</taxon>
        <taxon>Halobacteriales</taxon>
        <taxon>Haloferacaceae</taxon>
        <taxon>Halobaculum</taxon>
    </lineage>
</organism>
<comment type="similarity">
    <text evidence="1">Belongs to the cycloisomerase 2 family.</text>
</comment>
<evidence type="ECO:0000313" key="4">
    <source>
        <dbReference type="Proteomes" id="UP000826254"/>
    </source>
</evidence>
<name>A0A8T8WAZ6_9EURY</name>
<dbReference type="InterPro" id="IPR015943">
    <property type="entry name" value="WD40/YVTN_repeat-like_dom_sf"/>
</dbReference>
<accession>A0A8T8WAZ6</accession>
<dbReference type="InterPro" id="IPR019405">
    <property type="entry name" value="Lactonase_7-beta_prop"/>
</dbReference>
<evidence type="ECO:0000256" key="1">
    <source>
        <dbReference type="ARBA" id="ARBA00005564"/>
    </source>
</evidence>
<dbReference type="Proteomes" id="UP000826254">
    <property type="component" value="Chromosome"/>
</dbReference>
<protein>
    <submittedName>
        <fullName evidence="3">Lactonase family protein</fullName>
    </submittedName>
</protein>
<proteinExistence type="inferred from homology"/>
<dbReference type="EMBL" id="CP081958">
    <property type="protein sequence ID" value="QZP36933.1"/>
    <property type="molecule type" value="Genomic_DNA"/>
</dbReference>
<feature type="compositionally biased region" description="Basic and acidic residues" evidence="2">
    <location>
        <begin position="125"/>
        <end position="142"/>
    </location>
</feature>
<dbReference type="Pfam" id="PF10282">
    <property type="entry name" value="Lactonase"/>
    <property type="match status" value="1"/>
</dbReference>
<dbReference type="InterPro" id="IPR050282">
    <property type="entry name" value="Cycloisomerase_2"/>
</dbReference>
<dbReference type="InterPro" id="IPR011048">
    <property type="entry name" value="Haem_d1_sf"/>
</dbReference>
<keyword evidence="4" id="KW-1185">Reference proteome</keyword>
<dbReference type="SUPFAM" id="SSF51004">
    <property type="entry name" value="C-terminal (heme d1) domain of cytochrome cd1-nitrite reductase"/>
    <property type="match status" value="1"/>
</dbReference>
<dbReference type="Gene3D" id="2.130.10.10">
    <property type="entry name" value="YVTN repeat-like/Quinoprotein amine dehydrogenase"/>
    <property type="match status" value="1"/>
</dbReference>
<evidence type="ECO:0000313" key="3">
    <source>
        <dbReference type="EMBL" id="QZP36933.1"/>
    </source>
</evidence>
<dbReference type="AlphaFoldDB" id="A0A8T8WAZ6"/>
<evidence type="ECO:0000256" key="2">
    <source>
        <dbReference type="SAM" id="MobiDB-lite"/>
    </source>
</evidence>
<dbReference type="PANTHER" id="PTHR30344:SF1">
    <property type="entry name" value="6-PHOSPHOGLUCONOLACTONASE"/>
    <property type="match status" value="1"/>
</dbReference>
<dbReference type="GO" id="GO:0017057">
    <property type="term" value="F:6-phosphogluconolactonase activity"/>
    <property type="evidence" value="ECO:0007669"/>
    <property type="project" value="TreeGrafter"/>
</dbReference>
<feature type="region of interest" description="Disordered" evidence="2">
    <location>
        <begin position="121"/>
        <end position="144"/>
    </location>
</feature>
<dbReference type="GeneID" id="67178797"/>
<gene>
    <name evidence="3" type="ORF">K6T50_11605</name>
</gene>
<dbReference type="RefSeq" id="WP_222606750.1">
    <property type="nucleotide sequence ID" value="NZ_CP081958.1"/>
</dbReference>
<dbReference type="KEGG" id="hmp:K6T50_11605"/>
<reference evidence="3 4" key="1">
    <citation type="journal article" date="2021" name="Int. J. Syst. Evol. Microbiol.">
        <title>Halobaculum halophilum sp. nov. and Halobaculum salinum sp. nov., isolated from salt lake and saline soil.</title>
        <authorList>
            <person name="Cui H.L."/>
            <person name="Shi X.W."/>
            <person name="Yin X.M."/>
            <person name="Yang X.Y."/>
            <person name="Hou J."/>
            <person name="Zhu L."/>
        </authorList>
    </citation>
    <scope>NUCLEOTIDE SEQUENCE [LARGE SCALE GENOMIC DNA]</scope>
    <source>
        <strain evidence="3 4">NBRC 109044</strain>
    </source>
</reference>
<sequence length="347" mass="37756">MNESAFAVVGSYTRDGGDGLSTYRVDDVSITLCDTAWEEDPSFLDIHPTERFFVAVNERENGSAVSYRVDEDDGSLDRLDVTETGDARPCHVALDPCGEYAVVSHYAGGSVTLLSVTTDGALDGPLDRQEHEGSGPNEDRQAAPHPHSAWFVTDTLLYVPDLGTDQVVVYELDRRAERLRPLRDATIDCKPGAGPRHLAVHPNKPAGYLLNELDATLAILDLTDPRSPVIAETHSTLPDDVDPSGTIAADVHVHPDGEYVLATNRGHNSFALFATRESPLNVSRTAVRSTDGEWPRNFAIHPGGERVFVCHQHSDNIVPFGFDSEAGTFDRIGEVTELGSPVCLRFI</sequence>
<dbReference type="PANTHER" id="PTHR30344">
    <property type="entry name" value="6-PHOSPHOGLUCONOLACTONASE-RELATED"/>
    <property type="match status" value="1"/>
</dbReference>